<evidence type="ECO:0000313" key="3">
    <source>
        <dbReference type="Proteomes" id="UP000664698"/>
    </source>
</evidence>
<comment type="caution">
    <text evidence="2">The sequence shown here is derived from an EMBL/GenBank/DDBJ whole genome shotgun (WGS) entry which is preliminary data.</text>
</comment>
<keyword evidence="2" id="KW-0255">Endonuclease</keyword>
<dbReference type="PANTHER" id="PTHR33877">
    <property type="entry name" value="SLL1193 PROTEIN"/>
    <property type="match status" value="1"/>
</dbReference>
<dbReference type="CDD" id="cd00085">
    <property type="entry name" value="HNHc"/>
    <property type="match status" value="1"/>
</dbReference>
<dbReference type="InterPro" id="IPR002711">
    <property type="entry name" value="HNH"/>
</dbReference>
<dbReference type="SMART" id="SM00507">
    <property type="entry name" value="HNHc"/>
    <property type="match status" value="1"/>
</dbReference>
<keyword evidence="3" id="KW-1185">Reference proteome</keyword>
<dbReference type="RefSeq" id="WP_206570645.1">
    <property type="nucleotide sequence ID" value="NZ_JAFKCW010000004.1"/>
</dbReference>
<dbReference type="EMBL" id="JAFKCW010000004">
    <property type="protein sequence ID" value="MBN7802630.1"/>
    <property type="molecule type" value="Genomic_DNA"/>
</dbReference>
<sequence length="276" mass="32461">MNNSEIFENNFYSTYYYSNIISNILTGDPDTIGFLSNFREYIGSSIFLPYQKESALHHFCRSVIHDFLYEDMTRYDEEDWIRCEVNSYFKFRPYIDSAFSVFDLNWSFDEFLDGKTNPEFSDLEEYYEEVQITGYFEEVVNRIADEVFYVIFNNRGLMSDFNELVAGSLDLYLNDYEDSDFDVKSLFTLKGTLKRAHIPQWAKNAVFHRDKGQCTFCLKEISGILSPNSKRHYDHMVPLAEGGLNDVSNLQLLCGNCNQTKGKKRTTPSLKYFKWY</sequence>
<dbReference type="Proteomes" id="UP000664698">
    <property type="component" value="Unassembled WGS sequence"/>
</dbReference>
<evidence type="ECO:0000313" key="2">
    <source>
        <dbReference type="EMBL" id="MBN7802630.1"/>
    </source>
</evidence>
<keyword evidence="2" id="KW-0540">Nuclease</keyword>
<dbReference type="Pfam" id="PF01844">
    <property type="entry name" value="HNH"/>
    <property type="match status" value="1"/>
</dbReference>
<evidence type="ECO:0000259" key="1">
    <source>
        <dbReference type="SMART" id="SM00507"/>
    </source>
</evidence>
<dbReference type="InterPro" id="IPR003615">
    <property type="entry name" value="HNH_nuc"/>
</dbReference>
<dbReference type="PANTHER" id="PTHR33877:SF1">
    <property type="entry name" value="TYPE IV METHYL-DIRECTED RESTRICTION ENZYME ECOKMCRA"/>
    <property type="match status" value="1"/>
</dbReference>
<proteinExistence type="predicted"/>
<dbReference type="InterPro" id="IPR052892">
    <property type="entry name" value="NA-targeting_endonuclease"/>
</dbReference>
<reference evidence="2 3" key="1">
    <citation type="submission" date="2021-03" db="EMBL/GenBank/DDBJ databases">
        <title>novel species isolated from a fishpond in China.</title>
        <authorList>
            <person name="Lu H."/>
            <person name="Cai Z."/>
        </authorList>
    </citation>
    <scope>NUCLEOTIDE SEQUENCE [LARGE SCALE GENOMIC DNA]</scope>
    <source>
        <strain evidence="2 3">JCM 31546</strain>
    </source>
</reference>
<protein>
    <submittedName>
        <fullName evidence="2">HNH endonuclease</fullName>
    </submittedName>
</protein>
<dbReference type="Gene3D" id="1.10.30.50">
    <property type="match status" value="1"/>
</dbReference>
<dbReference type="GO" id="GO:0004519">
    <property type="term" value="F:endonuclease activity"/>
    <property type="evidence" value="ECO:0007669"/>
    <property type="project" value="UniProtKB-KW"/>
</dbReference>
<accession>A0ABS3BTI9</accession>
<feature type="domain" description="HNH nuclease" evidence="1">
    <location>
        <begin position="201"/>
        <end position="259"/>
    </location>
</feature>
<keyword evidence="2" id="KW-0378">Hydrolase</keyword>
<organism evidence="2 3">
    <name type="scientific">Algoriphagus aestuariicola</name>
    <dbReference type="NCBI Taxonomy" id="1852016"/>
    <lineage>
        <taxon>Bacteria</taxon>
        <taxon>Pseudomonadati</taxon>
        <taxon>Bacteroidota</taxon>
        <taxon>Cytophagia</taxon>
        <taxon>Cytophagales</taxon>
        <taxon>Cyclobacteriaceae</taxon>
        <taxon>Algoriphagus</taxon>
    </lineage>
</organism>
<gene>
    <name evidence="2" type="ORF">J0A67_17270</name>
</gene>
<name>A0ABS3BTI9_9BACT</name>